<accession>A0A7J7JEE1</accession>
<evidence type="ECO:0000313" key="2">
    <source>
        <dbReference type="Proteomes" id="UP000593567"/>
    </source>
</evidence>
<comment type="caution">
    <text evidence="1">The sequence shown here is derived from an EMBL/GenBank/DDBJ whole genome shotgun (WGS) entry which is preliminary data.</text>
</comment>
<keyword evidence="2" id="KW-1185">Reference proteome</keyword>
<name>A0A7J7JEE1_BUGNE</name>
<evidence type="ECO:0000313" key="1">
    <source>
        <dbReference type="EMBL" id="KAF6024485.1"/>
    </source>
</evidence>
<dbReference type="AlphaFoldDB" id="A0A7J7JEE1"/>
<dbReference type="EMBL" id="VXIV02002571">
    <property type="protein sequence ID" value="KAF6024485.1"/>
    <property type="molecule type" value="Genomic_DNA"/>
</dbReference>
<organism evidence="1 2">
    <name type="scientific">Bugula neritina</name>
    <name type="common">Brown bryozoan</name>
    <name type="synonym">Sertularia neritina</name>
    <dbReference type="NCBI Taxonomy" id="10212"/>
    <lineage>
        <taxon>Eukaryota</taxon>
        <taxon>Metazoa</taxon>
        <taxon>Spiralia</taxon>
        <taxon>Lophotrochozoa</taxon>
        <taxon>Bryozoa</taxon>
        <taxon>Gymnolaemata</taxon>
        <taxon>Cheilostomatida</taxon>
        <taxon>Flustrina</taxon>
        <taxon>Buguloidea</taxon>
        <taxon>Bugulidae</taxon>
        <taxon>Bugula</taxon>
    </lineage>
</organism>
<proteinExistence type="predicted"/>
<gene>
    <name evidence="1" type="ORF">EB796_017213</name>
</gene>
<protein>
    <submittedName>
        <fullName evidence="1">Uncharacterized protein</fullName>
    </submittedName>
</protein>
<sequence>MSKLEITEFATCELVLTGDVEDTKSPYVGHFAMAPAHLVLEERQCVELLKADAPSDALEHMRDVVAGINRKMRYAVETKQTSKSIDLLMDSSLLIYRHYKNERASENDCKNFLNDIVLFQIKYRHLVDPENRRLMAQINTACGESTKPGLKASMIFPCSAEDLKQMSRRRVCVKVKGADGHVVQGDLRREDTTVDQGKRMVLHHIQFVLEHGA</sequence>
<dbReference type="Proteomes" id="UP000593567">
    <property type="component" value="Unassembled WGS sequence"/>
</dbReference>
<reference evidence="1" key="1">
    <citation type="submission" date="2020-06" db="EMBL/GenBank/DDBJ databases">
        <title>Draft genome of Bugula neritina, a colonial animal packing powerful symbionts and potential medicines.</title>
        <authorList>
            <person name="Rayko M."/>
        </authorList>
    </citation>
    <scope>NUCLEOTIDE SEQUENCE [LARGE SCALE GENOMIC DNA]</scope>
    <source>
        <strain evidence="1">Kwan_BN1</strain>
    </source>
</reference>